<dbReference type="Pfam" id="PF16076">
    <property type="entry name" value="Acyltransf_C"/>
    <property type="match status" value="1"/>
</dbReference>
<keyword evidence="5" id="KW-0472">Membrane</keyword>
<dbReference type="InterPro" id="IPR032098">
    <property type="entry name" value="Acyltransf_C"/>
</dbReference>
<name>A0A1Z5JNC2_FISSO</name>
<accession>A0A1Z5JNC2</accession>
<dbReference type="EMBL" id="BDSP01000093">
    <property type="protein sequence ID" value="GAX15515.1"/>
    <property type="molecule type" value="Genomic_DNA"/>
</dbReference>
<keyword evidence="3 7" id="KW-0012">Acyltransferase</keyword>
<dbReference type="GO" id="GO:0003841">
    <property type="term" value="F:1-acylglycerol-3-phosphate O-acyltransferase activity"/>
    <property type="evidence" value="ECO:0007669"/>
    <property type="project" value="UniProtKB-EC"/>
</dbReference>
<reference evidence="7 8" key="1">
    <citation type="journal article" date="2015" name="Plant Cell">
        <title>Oil accumulation by the oleaginous diatom Fistulifera solaris as revealed by the genome and transcriptome.</title>
        <authorList>
            <person name="Tanaka T."/>
            <person name="Maeda Y."/>
            <person name="Veluchamy A."/>
            <person name="Tanaka M."/>
            <person name="Abida H."/>
            <person name="Marechal E."/>
            <person name="Bowler C."/>
            <person name="Muto M."/>
            <person name="Sunaga Y."/>
            <person name="Tanaka M."/>
            <person name="Yoshino T."/>
            <person name="Taniguchi T."/>
            <person name="Fukuda Y."/>
            <person name="Nemoto M."/>
            <person name="Matsumoto M."/>
            <person name="Wong P.S."/>
            <person name="Aburatani S."/>
            <person name="Fujibuchi W."/>
        </authorList>
    </citation>
    <scope>NUCLEOTIDE SEQUENCE [LARGE SCALE GENOMIC DNA]</scope>
    <source>
        <strain evidence="7 8">JPCC DA0580</strain>
    </source>
</reference>
<dbReference type="InParanoid" id="A0A1Z5JNC2"/>
<comment type="similarity">
    <text evidence="1">Belongs to the 1-acyl-sn-glycerol-3-phosphate acyltransferase family.</text>
</comment>
<dbReference type="CDD" id="cd07990">
    <property type="entry name" value="LPLAT_LCLAT1-like"/>
    <property type="match status" value="1"/>
</dbReference>
<proteinExistence type="inferred from homology"/>
<sequence>MFAVMDGSSFNASSNTLFHRNGTSGERHAPPRVRFPDETPPQSSGVVAFVTNLITSFVALLCIFGLMTILVVLFVTVRPFSQNVYRRLAAQLGAASFLDAIALLLPNTKIYLTGDSDIPSPVGTSVMISNHVYESDWWWMLMLGRCVGLRGSLKVFLRNEYLNLSMNSGEPPSTAVRPAGALAASNSSSRIVTFSRIETNGETGSPGSSASGASSPTDGRNFASCDISIAAKLLHLFLEMPLVNEEDYVSDREQLFQLLRSFAAGAGASSPVHLLLFPEGWSLHHGADRLSVHAKSNEFAKRERRPQLKHLLLPRNRGFKATLECLRESSPVVYDVTIAYPGYDGSLPPSPTFSLFSLWEGLLCKLPREVHIRIKRYSLEEVLQDSSWMDKKWAEKDRLLSYFSRHQSFPMDARGYRRPRIFDTRHHSIESSLVSLGRLLLLPCTVPILLLLSIPLFWTLLTIWLIHKGVLWMFGDETVGRGDSRPDGASEAAQTPGSVSAAGTPYCPTTPFASPSVATWRDMLSGRG</sequence>
<comment type="caution">
    <text evidence="7">The sequence shown here is derived from an EMBL/GenBank/DDBJ whole genome shotgun (WGS) entry which is preliminary data.</text>
</comment>
<organism evidence="7 8">
    <name type="scientific">Fistulifera solaris</name>
    <name type="common">Oleaginous diatom</name>
    <dbReference type="NCBI Taxonomy" id="1519565"/>
    <lineage>
        <taxon>Eukaryota</taxon>
        <taxon>Sar</taxon>
        <taxon>Stramenopiles</taxon>
        <taxon>Ochrophyta</taxon>
        <taxon>Bacillariophyta</taxon>
        <taxon>Bacillariophyceae</taxon>
        <taxon>Bacillariophycidae</taxon>
        <taxon>Naviculales</taxon>
        <taxon>Naviculaceae</taxon>
        <taxon>Fistulifera</taxon>
    </lineage>
</organism>
<evidence type="ECO:0000256" key="2">
    <source>
        <dbReference type="ARBA" id="ARBA00022679"/>
    </source>
</evidence>
<dbReference type="PANTHER" id="PTHR10983:SF16">
    <property type="entry name" value="LYSOCARDIOLIPIN ACYLTRANSFERASE 1"/>
    <property type="match status" value="1"/>
</dbReference>
<keyword evidence="5" id="KW-0812">Transmembrane</keyword>
<keyword evidence="8" id="KW-1185">Reference proteome</keyword>
<evidence type="ECO:0000313" key="8">
    <source>
        <dbReference type="Proteomes" id="UP000198406"/>
    </source>
</evidence>
<dbReference type="AlphaFoldDB" id="A0A1Z5JNC2"/>
<dbReference type="GO" id="GO:0012505">
    <property type="term" value="C:endomembrane system"/>
    <property type="evidence" value="ECO:0007669"/>
    <property type="project" value="TreeGrafter"/>
</dbReference>
<evidence type="ECO:0000256" key="5">
    <source>
        <dbReference type="SAM" id="Phobius"/>
    </source>
</evidence>
<keyword evidence="2 7" id="KW-0808">Transferase</keyword>
<feature type="transmembrane region" description="Helical" evidence="5">
    <location>
        <begin position="439"/>
        <end position="466"/>
    </location>
</feature>
<evidence type="ECO:0000256" key="1">
    <source>
        <dbReference type="ARBA" id="ARBA00008655"/>
    </source>
</evidence>
<feature type="compositionally biased region" description="Basic and acidic residues" evidence="4">
    <location>
        <begin position="25"/>
        <end position="37"/>
    </location>
</feature>
<feature type="transmembrane region" description="Helical" evidence="5">
    <location>
        <begin position="53"/>
        <end position="76"/>
    </location>
</feature>
<evidence type="ECO:0000256" key="4">
    <source>
        <dbReference type="SAM" id="MobiDB-lite"/>
    </source>
</evidence>
<feature type="transmembrane region" description="Helical" evidence="5">
    <location>
        <begin position="88"/>
        <end position="105"/>
    </location>
</feature>
<feature type="compositionally biased region" description="Polar residues" evidence="4">
    <location>
        <begin position="15"/>
        <end position="24"/>
    </location>
</feature>
<dbReference type="PANTHER" id="PTHR10983">
    <property type="entry name" value="1-ACYLGLYCEROL-3-PHOSPHATE ACYLTRANSFERASE-RELATED"/>
    <property type="match status" value="1"/>
</dbReference>
<evidence type="ECO:0000259" key="6">
    <source>
        <dbReference type="Pfam" id="PF16076"/>
    </source>
</evidence>
<feature type="region of interest" description="Disordered" evidence="4">
    <location>
        <begin position="15"/>
        <end position="40"/>
    </location>
</feature>
<keyword evidence="5" id="KW-1133">Transmembrane helix</keyword>
<evidence type="ECO:0000313" key="7">
    <source>
        <dbReference type="EMBL" id="GAX15515.1"/>
    </source>
</evidence>
<evidence type="ECO:0000256" key="3">
    <source>
        <dbReference type="ARBA" id="ARBA00023315"/>
    </source>
</evidence>
<dbReference type="Proteomes" id="UP000198406">
    <property type="component" value="Unassembled WGS sequence"/>
</dbReference>
<dbReference type="EC" id="2.3.1.51" evidence="7"/>
<dbReference type="OrthoDB" id="189226at2759"/>
<protein>
    <submittedName>
        <fullName evidence="7">Lysocardiolipin and lysophospholipid acyltransferase</fullName>
        <ecNumber evidence="7">2.3.1.51</ecNumber>
    </submittedName>
</protein>
<gene>
    <name evidence="7" type="ORF">FisN_6Hu132</name>
</gene>
<feature type="compositionally biased region" description="Low complexity" evidence="4">
    <location>
        <begin position="205"/>
        <end position="216"/>
    </location>
</feature>
<feature type="region of interest" description="Disordered" evidence="4">
    <location>
        <begin position="483"/>
        <end position="506"/>
    </location>
</feature>
<feature type="domain" description="Acyltransferase C-terminal" evidence="6">
    <location>
        <begin position="362"/>
        <end position="423"/>
    </location>
</feature>
<feature type="region of interest" description="Disordered" evidence="4">
    <location>
        <begin position="198"/>
        <end position="217"/>
    </location>
</feature>